<organism evidence="7 8">
    <name type="scientific">Janibacter terrae</name>
    <dbReference type="NCBI Taxonomy" id="103817"/>
    <lineage>
        <taxon>Bacteria</taxon>
        <taxon>Bacillati</taxon>
        <taxon>Actinomycetota</taxon>
        <taxon>Actinomycetes</taxon>
        <taxon>Micrococcales</taxon>
        <taxon>Intrasporangiaceae</taxon>
        <taxon>Janibacter</taxon>
    </lineage>
</organism>
<keyword evidence="5" id="KW-0046">Antibiotic resistance</keyword>
<keyword evidence="4 7" id="KW-0067">ATP-binding</keyword>
<dbReference type="CDD" id="cd03263">
    <property type="entry name" value="ABC_subfamily_A"/>
    <property type="match status" value="1"/>
</dbReference>
<dbReference type="InterPro" id="IPR003593">
    <property type="entry name" value="AAA+_ATPase"/>
</dbReference>
<dbReference type="InterPro" id="IPR027417">
    <property type="entry name" value="P-loop_NTPase"/>
</dbReference>
<evidence type="ECO:0000256" key="4">
    <source>
        <dbReference type="ARBA" id="ARBA00022840"/>
    </source>
</evidence>
<dbReference type="GO" id="GO:0005524">
    <property type="term" value="F:ATP binding"/>
    <property type="evidence" value="ECO:0007669"/>
    <property type="project" value="UniProtKB-KW"/>
</dbReference>
<proteinExistence type="predicted"/>
<dbReference type="RefSeq" id="WP_338537530.1">
    <property type="nucleotide sequence ID" value="NZ_CP104874.1"/>
</dbReference>
<sequence>MHAIEVQGLHKHYGETHAVDGLSFCVEPGEVFALVGPNGAGKTTTVEILEGHRRRTSGRVEVLGFDPETGGRDYRERIGIVLQDAGVDEDFTSRELVRLYSGMYPRQLPVDGVIDLVGLTDKADAKVKSLSGGQRRRLDLALGLVGDPELLFLDEPTTGFDPSARRRAWELVENLRGLGKTVLLTTHYMDEAEHLADRVGVVVAGRLIALGAPAEIGGEARARSTITFRLPAGVAESELPDVGAPLRPQGGDWQLRSAQPTQVLERLLGWSRSRGVTLAGLTVERPSLEDVYLELIEDAGAMAVPPHPVGVP</sequence>
<evidence type="ECO:0000313" key="7">
    <source>
        <dbReference type="EMBL" id="WWF03956.1"/>
    </source>
</evidence>
<name>A0ABZ2F9W5_9MICO</name>
<evidence type="ECO:0000256" key="3">
    <source>
        <dbReference type="ARBA" id="ARBA00022741"/>
    </source>
</evidence>
<evidence type="ECO:0000256" key="2">
    <source>
        <dbReference type="ARBA" id="ARBA00022448"/>
    </source>
</evidence>
<keyword evidence="2" id="KW-0813">Transport</keyword>
<evidence type="ECO:0000256" key="5">
    <source>
        <dbReference type="ARBA" id="ARBA00023251"/>
    </source>
</evidence>
<protein>
    <submittedName>
        <fullName evidence="7">ABC transporter ATP-binding protein</fullName>
    </submittedName>
</protein>
<dbReference type="Gene3D" id="3.40.50.300">
    <property type="entry name" value="P-loop containing nucleotide triphosphate hydrolases"/>
    <property type="match status" value="1"/>
</dbReference>
<evidence type="ECO:0000313" key="8">
    <source>
        <dbReference type="Proteomes" id="UP001381003"/>
    </source>
</evidence>
<dbReference type="InterPro" id="IPR017871">
    <property type="entry name" value="ABC_transporter-like_CS"/>
</dbReference>
<dbReference type="PANTHER" id="PTHR42711">
    <property type="entry name" value="ABC TRANSPORTER ATP-BINDING PROTEIN"/>
    <property type="match status" value="1"/>
</dbReference>
<dbReference type="InterPro" id="IPR003439">
    <property type="entry name" value="ABC_transporter-like_ATP-bd"/>
</dbReference>
<dbReference type="PANTHER" id="PTHR42711:SF17">
    <property type="entry name" value="ABC TRANSPORTER ATP-BINDING PROTEIN"/>
    <property type="match status" value="1"/>
</dbReference>
<evidence type="ECO:0000259" key="6">
    <source>
        <dbReference type="PROSITE" id="PS50893"/>
    </source>
</evidence>
<dbReference type="SUPFAM" id="SSF52540">
    <property type="entry name" value="P-loop containing nucleoside triphosphate hydrolases"/>
    <property type="match status" value="1"/>
</dbReference>
<dbReference type="PROSITE" id="PS00211">
    <property type="entry name" value="ABC_TRANSPORTER_1"/>
    <property type="match status" value="1"/>
</dbReference>
<dbReference type="Pfam" id="PF00005">
    <property type="entry name" value="ABC_tran"/>
    <property type="match status" value="1"/>
</dbReference>
<accession>A0ABZ2F9W5</accession>
<keyword evidence="8" id="KW-1185">Reference proteome</keyword>
<dbReference type="PROSITE" id="PS50893">
    <property type="entry name" value="ABC_TRANSPORTER_2"/>
    <property type="match status" value="1"/>
</dbReference>
<feature type="domain" description="ABC transporter" evidence="6">
    <location>
        <begin position="4"/>
        <end position="229"/>
    </location>
</feature>
<dbReference type="EMBL" id="CP104874">
    <property type="protein sequence ID" value="WWF03956.1"/>
    <property type="molecule type" value="Genomic_DNA"/>
</dbReference>
<evidence type="ECO:0000256" key="1">
    <source>
        <dbReference type="ARBA" id="ARBA00004202"/>
    </source>
</evidence>
<comment type="subcellular location">
    <subcellularLocation>
        <location evidence="1">Cell membrane</location>
        <topology evidence="1">Peripheral membrane protein</topology>
    </subcellularLocation>
</comment>
<reference evidence="7 8" key="1">
    <citation type="submission" date="2022-09" db="EMBL/GenBank/DDBJ databases">
        <title>Complete genome sequence of Janibacter terrae strain COS04-44, PCL-degrading bacteria isolated from oil spilled coast.</title>
        <authorList>
            <person name="Park H."/>
            <person name="Kim J.Y."/>
            <person name="An S.H."/>
            <person name="Lee C.M."/>
            <person name="Weon H.-Y."/>
        </authorList>
    </citation>
    <scope>NUCLEOTIDE SEQUENCE [LARGE SCALE GENOMIC DNA]</scope>
    <source>
        <strain evidence="7 8">COS04-44</strain>
    </source>
</reference>
<dbReference type="Proteomes" id="UP001381003">
    <property type="component" value="Chromosome"/>
</dbReference>
<dbReference type="SMART" id="SM00382">
    <property type="entry name" value="AAA"/>
    <property type="match status" value="1"/>
</dbReference>
<dbReference type="InterPro" id="IPR050763">
    <property type="entry name" value="ABC_transporter_ATP-binding"/>
</dbReference>
<keyword evidence="3" id="KW-0547">Nucleotide-binding</keyword>
<gene>
    <name evidence="7" type="ORF">N5P18_09570</name>
</gene>